<evidence type="ECO:0000313" key="2">
    <source>
        <dbReference type="EMBL" id="TFK95200.1"/>
    </source>
</evidence>
<dbReference type="EMBL" id="ML178909">
    <property type="protein sequence ID" value="TFK95200.1"/>
    <property type="molecule type" value="Genomic_DNA"/>
</dbReference>
<feature type="region of interest" description="Disordered" evidence="1">
    <location>
        <begin position="384"/>
        <end position="407"/>
    </location>
</feature>
<keyword evidence="3" id="KW-1185">Reference proteome</keyword>
<proteinExistence type="predicted"/>
<sequence length="407" mass="44678">MSKLLSLMPDERIEYLSSTPEAIEPSPMRLDSGPQQMVSPATYDPSASLHTPPSTSSTLIGTPSLLPSTPASTPRVGCVEVADLSHTLPVDIDIFTRATKSEEDLLFNVVANRNAFHAALGCAVEEEKAFIWMGIMNVVSVEPTMLRQTRDSPTSQLVRGAVRWDVELQWVSGGEHLIPGLDDESTPDDSLEDTELSSSPWWHSVIPSADNITAQSSNSELYKKSSFYRYAQILPPYLLASHGKDKVSPKLPRGWLCLEQGCGRLNVASAFRHRRCLSQTCRKKQADAFVVSLLETRGYHADVYMSSPLNSAPSSWDYGIDHWTNGMSTTWYSWGVASQLEGEATMVRLGAKHIFTKNSSKHQGEQTELLRLVQEQVVMENGGISKPASTRSSALSHPADPQATSTT</sequence>
<name>A0A5C3Q480_9AGAR</name>
<accession>A0A5C3Q480</accession>
<dbReference type="AlphaFoldDB" id="A0A5C3Q480"/>
<evidence type="ECO:0000313" key="3">
    <source>
        <dbReference type="Proteomes" id="UP000305067"/>
    </source>
</evidence>
<protein>
    <submittedName>
        <fullName evidence="2">Uncharacterized protein</fullName>
    </submittedName>
</protein>
<reference evidence="2 3" key="1">
    <citation type="journal article" date="2019" name="Nat. Ecol. Evol.">
        <title>Megaphylogeny resolves global patterns of mushroom evolution.</title>
        <authorList>
            <person name="Varga T."/>
            <person name="Krizsan K."/>
            <person name="Foldi C."/>
            <person name="Dima B."/>
            <person name="Sanchez-Garcia M."/>
            <person name="Sanchez-Ramirez S."/>
            <person name="Szollosi G.J."/>
            <person name="Szarkandi J.G."/>
            <person name="Papp V."/>
            <person name="Albert L."/>
            <person name="Andreopoulos W."/>
            <person name="Angelini C."/>
            <person name="Antonin V."/>
            <person name="Barry K.W."/>
            <person name="Bougher N.L."/>
            <person name="Buchanan P."/>
            <person name="Buyck B."/>
            <person name="Bense V."/>
            <person name="Catcheside P."/>
            <person name="Chovatia M."/>
            <person name="Cooper J."/>
            <person name="Damon W."/>
            <person name="Desjardin D."/>
            <person name="Finy P."/>
            <person name="Geml J."/>
            <person name="Haridas S."/>
            <person name="Hughes K."/>
            <person name="Justo A."/>
            <person name="Karasinski D."/>
            <person name="Kautmanova I."/>
            <person name="Kiss B."/>
            <person name="Kocsube S."/>
            <person name="Kotiranta H."/>
            <person name="LaButti K.M."/>
            <person name="Lechner B.E."/>
            <person name="Liimatainen K."/>
            <person name="Lipzen A."/>
            <person name="Lukacs Z."/>
            <person name="Mihaltcheva S."/>
            <person name="Morgado L.N."/>
            <person name="Niskanen T."/>
            <person name="Noordeloos M.E."/>
            <person name="Ohm R.A."/>
            <person name="Ortiz-Santana B."/>
            <person name="Ovrebo C."/>
            <person name="Racz N."/>
            <person name="Riley R."/>
            <person name="Savchenko A."/>
            <person name="Shiryaev A."/>
            <person name="Soop K."/>
            <person name="Spirin V."/>
            <person name="Szebenyi C."/>
            <person name="Tomsovsky M."/>
            <person name="Tulloss R.E."/>
            <person name="Uehling J."/>
            <person name="Grigoriev I.V."/>
            <person name="Vagvolgyi C."/>
            <person name="Papp T."/>
            <person name="Martin F.M."/>
            <person name="Miettinen O."/>
            <person name="Hibbett D.S."/>
            <person name="Nagy L.G."/>
        </authorList>
    </citation>
    <scope>NUCLEOTIDE SEQUENCE [LARGE SCALE GENOMIC DNA]</scope>
    <source>
        <strain evidence="2 3">CBS 309.79</strain>
    </source>
</reference>
<feature type="region of interest" description="Disordered" evidence="1">
    <location>
        <begin position="18"/>
        <end position="61"/>
    </location>
</feature>
<feature type="compositionally biased region" description="Low complexity" evidence="1">
    <location>
        <begin position="45"/>
        <end position="61"/>
    </location>
</feature>
<organism evidence="2 3">
    <name type="scientific">Pterulicium gracile</name>
    <dbReference type="NCBI Taxonomy" id="1884261"/>
    <lineage>
        <taxon>Eukaryota</taxon>
        <taxon>Fungi</taxon>
        <taxon>Dikarya</taxon>
        <taxon>Basidiomycota</taxon>
        <taxon>Agaricomycotina</taxon>
        <taxon>Agaricomycetes</taxon>
        <taxon>Agaricomycetidae</taxon>
        <taxon>Agaricales</taxon>
        <taxon>Pleurotineae</taxon>
        <taxon>Pterulaceae</taxon>
        <taxon>Pterulicium</taxon>
    </lineage>
</organism>
<evidence type="ECO:0000256" key="1">
    <source>
        <dbReference type="SAM" id="MobiDB-lite"/>
    </source>
</evidence>
<dbReference type="Proteomes" id="UP000305067">
    <property type="component" value="Unassembled WGS sequence"/>
</dbReference>
<gene>
    <name evidence="2" type="ORF">BDV98DRAFT_440368</name>
</gene>